<feature type="compositionally biased region" description="Basic and acidic residues" evidence="1">
    <location>
        <begin position="122"/>
        <end position="132"/>
    </location>
</feature>
<keyword evidence="3" id="KW-1185">Reference proteome</keyword>
<reference evidence="2" key="1">
    <citation type="journal article" date="2020" name="Stud. Mycol.">
        <title>101 Dothideomycetes genomes: a test case for predicting lifestyles and emergence of pathogens.</title>
        <authorList>
            <person name="Haridas S."/>
            <person name="Albert R."/>
            <person name="Binder M."/>
            <person name="Bloem J."/>
            <person name="Labutti K."/>
            <person name="Salamov A."/>
            <person name="Andreopoulos B."/>
            <person name="Baker S."/>
            <person name="Barry K."/>
            <person name="Bills G."/>
            <person name="Bluhm B."/>
            <person name="Cannon C."/>
            <person name="Castanera R."/>
            <person name="Culley D."/>
            <person name="Daum C."/>
            <person name="Ezra D."/>
            <person name="Gonzalez J."/>
            <person name="Henrissat B."/>
            <person name="Kuo A."/>
            <person name="Liang C."/>
            <person name="Lipzen A."/>
            <person name="Lutzoni F."/>
            <person name="Magnuson J."/>
            <person name="Mondo S."/>
            <person name="Nolan M."/>
            <person name="Ohm R."/>
            <person name="Pangilinan J."/>
            <person name="Park H.-J."/>
            <person name="Ramirez L."/>
            <person name="Alfaro M."/>
            <person name="Sun H."/>
            <person name="Tritt A."/>
            <person name="Yoshinaga Y."/>
            <person name="Zwiers L.-H."/>
            <person name="Turgeon B."/>
            <person name="Goodwin S."/>
            <person name="Spatafora J."/>
            <person name="Crous P."/>
            <person name="Grigoriev I."/>
        </authorList>
    </citation>
    <scope>NUCLEOTIDE SEQUENCE</scope>
    <source>
        <strain evidence="2">CBS 627.86</strain>
    </source>
</reference>
<feature type="compositionally biased region" description="Basic and acidic residues" evidence="1">
    <location>
        <begin position="554"/>
        <end position="567"/>
    </location>
</feature>
<feature type="compositionally biased region" description="Basic and acidic residues" evidence="1">
    <location>
        <begin position="511"/>
        <end position="521"/>
    </location>
</feature>
<feature type="compositionally biased region" description="Polar residues" evidence="1">
    <location>
        <begin position="627"/>
        <end position="651"/>
    </location>
</feature>
<evidence type="ECO:0000256" key="1">
    <source>
        <dbReference type="SAM" id="MobiDB-lite"/>
    </source>
</evidence>
<dbReference type="EMBL" id="ML977311">
    <property type="protein sequence ID" value="KAF2121765.1"/>
    <property type="molecule type" value="Genomic_DNA"/>
</dbReference>
<evidence type="ECO:0000313" key="2">
    <source>
        <dbReference type="EMBL" id="KAF2121765.1"/>
    </source>
</evidence>
<feature type="compositionally biased region" description="Basic residues" evidence="1">
    <location>
        <begin position="500"/>
        <end position="510"/>
    </location>
</feature>
<feature type="region of interest" description="Disordered" evidence="1">
    <location>
        <begin position="706"/>
        <end position="740"/>
    </location>
</feature>
<evidence type="ECO:0000313" key="3">
    <source>
        <dbReference type="Proteomes" id="UP000799770"/>
    </source>
</evidence>
<feature type="compositionally biased region" description="Basic residues" evidence="1">
    <location>
        <begin position="280"/>
        <end position="290"/>
    </location>
</feature>
<accession>A0A6A5ZRK5</accession>
<name>A0A6A5ZRK5_9PLEO</name>
<dbReference type="OrthoDB" id="3795696at2759"/>
<feature type="compositionally biased region" description="Acidic residues" evidence="1">
    <location>
        <begin position="349"/>
        <end position="365"/>
    </location>
</feature>
<feature type="region of interest" description="Disordered" evidence="1">
    <location>
        <begin position="212"/>
        <end position="694"/>
    </location>
</feature>
<dbReference type="Proteomes" id="UP000799770">
    <property type="component" value="Unassembled WGS sequence"/>
</dbReference>
<dbReference type="AlphaFoldDB" id="A0A6A5ZRK5"/>
<feature type="compositionally biased region" description="Low complexity" evidence="1">
    <location>
        <begin position="652"/>
        <end position="686"/>
    </location>
</feature>
<feature type="region of interest" description="Disordered" evidence="1">
    <location>
        <begin position="73"/>
        <end position="198"/>
    </location>
</feature>
<gene>
    <name evidence="2" type="ORF">BDV96DRAFT_562319</name>
</gene>
<proteinExistence type="predicted"/>
<sequence length="740" mass="79028">MAPNSDAHLMATDSAISEPTMQSLASWLDNYGAAEYEIYQKETASDLSYDAWSTSEYVLGPYLFQLTLDVWDGESSNDEDESELSAKSISHGPVDKRPTKAVTTNGNGVSHPAKTPKSVAQKKSEKSSEPAKKRGGRKSVASASPLSIEDSAAFPSPNAAGVATPSSAASPGDATSSTAPRRGLRTRTPAQQRPYLQYEQIFEDLDDDQLAANERERLQSSAVRSKLSRVSFPTSENASDDETVQINGAPASRPNSNMKPKNSKIDLKPSEIPSPSGATPKKKRGRPRKHPLPENGANETPGTGTDSRRTPVAASPIAQTTPKAKAALVDTKAVEKPKRARKVPLSEEIVIDDDTTANEEDEPLEVVEVAQAAGSPVDDPAQKKKVTRAPRRKARKSAALITASDDDTTDGGDALVASEQAPMKVEEDLEQSWAAAQVHDSDATELDENAPPPADEATAPGAQDEVSAIDFAAQYSEEGFQDETLDDLDDVSDDLDFPKKTGKSPRKKGARPTDSDGDFKPYHYPKKKKVKAAATKSATKRTPKKAMAEDLAEVETREAVHSPELEAARSTNGAIDVSPKQQLPKKKGTRRPSKKPISSALVISSDDEDDNEVVQIIEPKQAPPKTPQNASPIASQTVSTNANQNASQSAPQNVSQTTSQQNASQQNAVQQSAAQTVSQAVSQSSTDFKSMGVGKNAEELVRDIELAAINEAQSQDGHTPPRKTRSRKGGSNGSEISRAE</sequence>
<feature type="compositionally biased region" description="Basic residues" evidence="1">
    <location>
        <begin position="383"/>
        <end position="396"/>
    </location>
</feature>
<organism evidence="2 3">
    <name type="scientific">Lophiotrema nucula</name>
    <dbReference type="NCBI Taxonomy" id="690887"/>
    <lineage>
        <taxon>Eukaryota</taxon>
        <taxon>Fungi</taxon>
        <taxon>Dikarya</taxon>
        <taxon>Ascomycota</taxon>
        <taxon>Pezizomycotina</taxon>
        <taxon>Dothideomycetes</taxon>
        <taxon>Pleosporomycetidae</taxon>
        <taxon>Pleosporales</taxon>
        <taxon>Lophiotremataceae</taxon>
        <taxon>Lophiotrema</taxon>
    </lineage>
</organism>
<feature type="compositionally biased region" description="Basic residues" evidence="1">
    <location>
        <begin position="583"/>
        <end position="594"/>
    </location>
</feature>
<feature type="compositionally biased region" description="Acidic residues" evidence="1">
    <location>
        <begin position="479"/>
        <end position="495"/>
    </location>
</feature>
<feature type="compositionally biased region" description="Polar residues" evidence="1">
    <location>
        <begin position="164"/>
        <end position="179"/>
    </location>
</feature>
<protein>
    <submittedName>
        <fullName evidence="2">Uncharacterized protein</fullName>
    </submittedName>
</protein>
<feature type="compositionally biased region" description="Acidic residues" evidence="1">
    <location>
        <begin position="73"/>
        <end position="83"/>
    </location>
</feature>